<dbReference type="PANTHER" id="PTHR43649">
    <property type="entry name" value="ARABINOSE-BINDING PROTEIN-RELATED"/>
    <property type="match status" value="1"/>
</dbReference>
<sequence length="440" mass="45821">MGTEPLSRRSFLAAAGLTGLSVPLLGACGGGSDDSDPGGSGGSAGSSKKVTLEWWNIATTEPGKSLFPQIASAFMAANPNVTIKTTVLENEAFKAKMTAQTSSGKLPDIFHTWGGGVLKQQIDAGLVQDLTAKASSWATSTLSATSLNPYQFDGKLYAIPFDIGMVGFWYNKKLFAKAGITAPPATWSAYIDAVKKLKAAGVTPIALAGKDKWPGMYYWAYLALRVGGLPALQQAQSSNDFTGPAFVQAGQHLKELSDLAPFQQGYQGAAYDAPGGQAATMGSGKAGMELMGQWGPEVEKAAGKGIGSDLGFFPFPAVEGGQGKVTEVFGGGGGHALRKGAPDAAIDFLKFFVNAENEHKLIASNGYLPVVKGTESQITDPNRKIVASTVAGATGFQLFLDQAFPPAVGQEVNDSVIDLIAGKKTPEQVTQQITKTAKSQ</sequence>
<dbReference type="PANTHER" id="PTHR43649:SF14">
    <property type="entry name" value="BLR3389 PROTEIN"/>
    <property type="match status" value="1"/>
</dbReference>
<dbReference type="InterPro" id="IPR050490">
    <property type="entry name" value="Bact_solute-bd_prot1"/>
</dbReference>
<dbReference type="EMBL" id="JAGEOJ010000006">
    <property type="protein sequence ID" value="MBO2448836.1"/>
    <property type="molecule type" value="Genomic_DNA"/>
</dbReference>
<dbReference type="Gene3D" id="3.40.190.10">
    <property type="entry name" value="Periplasmic binding protein-like II"/>
    <property type="match status" value="2"/>
</dbReference>
<protein>
    <submittedName>
        <fullName evidence="1">Extracellular solute-binding protein</fullName>
    </submittedName>
</protein>
<name>A0A939T230_9ACTN</name>
<dbReference type="PROSITE" id="PS51318">
    <property type="entry name" value="TAT"/>
    <property type="match status" value="1"/>
</dbReference>
<evidence type="ECO:0000313" key="1">
    <source>
        <dbReference type="EMBL" id="MBO2448836.1"/>
    </source>
</evidence>
<proteinExistence type="predicted"/>
<comment type="caution">
    <text evidence="1">The sequence shown here is derived from an EMBL/GenBank/DDBJ whole genome shotgun (WGS) entry which is preliminary data.</text>
</comment>
<dbReference type="AlphaFoldDB" id="A0A939T230"/>
<keyword evidence="2" id="KW-1185">Reference proteome</keyword>
<dbReference type="InterPro" id="IPR006059">
    <property type="entry name" value="SBP"/>
</dbReference>
<dbReference type="InterPro" id="IPR006311">
    <property type="entry name" value="TAT_signal"/>
</dbReference>
<organism evidence="1 2">
    <name type="scientific">Actinomadura barringtoniae</name>
    <dbReference type="NCBI Taxonomy" id="1427535"/>
    <lineage>
        <taxon>Bacteria</taxon>
        <taxon>Bacillati</taxon>
        <taxon>Actinomycetota</taxon>
        <taxon>Actinomycetes</taxon>
        <taxon>Streptosporangiales</taxon>
        <taxon>Thermomonosporaceae</taxon>
        <taxon>Actinomadura</taxon>
    </lineage>
</organism>
<reference evidence="1" key="1">
    <citation type="submission" date="2021-03" db="EMBL/GenBank/DDBJ databases">
        <authorList>
            <person name="Kanchanasin P."/>
            <person name="Saeng-In P."/>
            <person name="Phongsopitanun W."/>
            <person name="Yuki M."/>
            <person name="Kudo T."/>
            <person name="Ohkuma M."/>
            <person name="Tanasupawat S."/>
        </authorList>
    </citation>
    <scope>NUCLEOTIDE SEQUENCE</scope>
    <source>
        <strain evidence="1">GKU 128</strain>
    </source>
</reference>
<dbReference type="Pfam" id="PF01547">
    <property type="entry name" value="SBP_bac_1"/>
    <property type="match status" value="1"/>
</dbReference>
<evidence type="ECO:0000313" key="2">
    <source>
        <dbReference type="Proteomes" id="UP000669179"/>
    </source>
</evidence>
<dbReference type="Proteomes" id="UP000669179">
    <property type="component" value="Unassembled WGS sequence"/>
</dbReference>
<gene>
    <name evidence="1" type="ORF">J4573_17160</name>
</gene>
<dbReference type="SUPFAM" id="SSF53850">
    <property type="entry name" value="Periplasmic binding protein-like II"/>
    <property type="match status" value="1"/>
</dbReference>
<dbReference type="RefSeq" id="WP_208256491.1">
    <property type="nucleotide sequence ID" value="NZ_JAGEOJ010000006.1"/>
</dbReference>
<accession>A0A939T230</accession>